<dbReference type="OrthoDB" id="9789398at2"/>
<sequence length="256" mass="27261">MTSNLFNLSGRRALVTGSSRGIGQAIALGLAEHGAAVAFHYVSREDEASKAARQAEEFGVRTTVVGGDVSQEGASRRMAEQAADQLGGPLDIVIANAAVEIRQPWDETAWSSGRQQFDANMLGTLELLQATIPSMVERKWGRVVTIGSVQQVRPHPQLVVYAALKSALVNMVRNLALQLSRTGVTVNNIAPGAILTDRNAAVLSDPKYHEWAVERIPMGFVGEPVDCSGAVVLLCSEAGRYMTGVDLLVDGGMHLG</sequence>
<dbReference type="AlphaFoldDB" id="A0A1B2EVU2"/>
<dbReference type="EMBL" id="CP016619">
    <property type="protein sequence ID" value="ANY84063.1"/>
    <property type="molecule type" value="Genomic_DNA"/>
</dbReference>
<gene>
    <name evidence="2" type="ORF">BB934_38045</name>
</gene>
<dbReference type="InterPro" id="IPR036291">
    <property type="entry name" value="NAD(P)-bd_dom_sf"/>
</dbReference>
<dbReference type="Gene3D" id="3.40.50.720">
    <property type="entry name" value="NAD(P)-binding Rossmann-like Domain"/>
    <property type="match status" value="1"/>
</dbReference>
<accession>A0A1B2EVU2</accession>
<organism evidence="2">
    <name type="scientific">Microvirga ossetica</name>
    <dbReference type="NCBI Taxonomy" id="1882682"/>
    <lineage>
        <taxon>Bacteria</taxon>
        <taxon>Pseudomonadati</taxon>
        <taxon>Pseudomonadota</taxon>
        <taxon>Alphaproteobacteria</taxon>
        <taxon>Hyphomicrobiales</taxon>
        <taxon>Methylobacteriaceae</taxon>
        <taxon>Microvirga</taxon>
    </lineage>
</organism>
<dbReference type="InterPro" id="IPR002347">
    <property type="entry name" value="SDR_fam"/>
</dbReference>
<protein>
    <submittedName>
        <fullName evidence="2">Short-chain dehydrogenase</fullName>
    </submittedName>
</protein>
<dbReference type="PRINTS" id="PR00080">
    <property type="entry name" value="SDRFAMILY"/>
</dbReference>
<dbReference type="PRINTS" id="PR00081">
    <property type="entry name" value="GDHRDH"/>
</dbReference>
<name>A0A1B2EVU2_9HYPH</name>
<evidence type="ECO:0000313" key="2">
    <source>
        <dbReference type="EMBL" id="ANY84063.1"/>
    </source>
</evidence>
<evidence type="ECO:0000256" key="1">
    <source>
        <dbReference type="ARBA" id="ARBA00006484"/>
    </source>
</evidence>
<comment type="similarity">
    <text evidence="1">Belongs to the short-chain dehydrogenases/reductases (SDR) family.</text>
</comment>
<dbReference type="KEGG" id="moc:BB934_38045"/>
<dbReference type="InterPro" id="IPR050259">
    <property type="entry name" value="SDR"/>
</dbReference>
<dbReference type="PANTHER" id="PTHR42879">
    <property type="entry name" value="3-OXOACYL-(ACYL-CARRIER-PROTEIN) REDUCTASE"/>
    <property type="match status" value="1"/>
</dbReference>
<dbReference type="SUPFAM" id="SSF51735">
    <property type="entry name" value="NAD(P)-binding Rossmann-fold domains"/>
    <property type="match status" value="1"/>
</dbReference>
<dbReference type="FunFam" id="3.40.50.720:FF:000084">
    <property type="entry name" value="Short-chain dehydrogenase reductase"/>
    <property type="match status" value="1"/>
</dbReference>
<proteinExistence type="inferred from homology"/>
<keyword evidence="2" id="KW-0614">Plasmid</keyword>
<geneLocation type="plasmid" evidence="2">
    <name>unnamed2</name>
</geneLocation>
<dbReference type="RefSeq" id="WP_099514995.1">
    <property type="nucleotide sequence ID" value="NZ_CP016619.1"/>
</dbReference>
<dbReference type="PANTHER" id="PTHR42879:SF6">
    <property type="entry name" value="NADPH-DEPENDENT REDUCTASE BACG"/>
    <property type="match status" value="1"/>
</dbReference>
<reference evidence="2" key="1">
    <citation type="submission" date="2016-07" db="EMBL/GenBank/DDBJ databases">
        <title>Microvirga ossetica sp. nov. a new species of rhizobia isolated from root nodules of the legume species Vicia alpestris Steven originated from North Ossetia region in the Caucasus.</title>
        <authorList>
            <person name="Safronova V.I."/>
            <person name="Kuznetsova I.G."/>
            <person name="Sazanova A.L."/>
            <person name="Belimov A."/>
            <person name="Andronov E."/>
            <person name="Osledkin Y.S."/>
            <person name="Onishchuk O.P."/>
            <person name="Kurchak O.N."/>
            <person name="Shaposhnikov A.I."/>
            <person name="Willems A."/>
            <person name="Tikhonovich I.A."/>
        </authorList>
    </citation>
    <scope>NUCLEOTIDE SEQUENCE [LARGE SCALE GENOMIC DNA]</scope>
    <source>
        <strain evidence="2">V5/3M</strain>
        <plasmid evidence="2">unnamed2</plasmid>
    </source>
</reference>
<dbReference type="Pfam" id="PF13561">
    <property type="entry name" value="adh_short_C2"/>
    <property type="match status" value="1"/>
</dbReference>